<dbReference type="Proteomes" id="UP000199245">
    <property type="component" value="Unassembled WGS sequence"/>
</dbReference>
<evidence type="ECO:0000256" key="1">
    <source>
        <dbReference type="ARBA" id="ARBA00001946"/>
    </source>
</evidence>
<keyword evidence="4" id="KW-0547">Nucleotide-binding</keyword>
<evidence type="ECO:0000256" key="3">
    <source>
        <dbReference type="ARBA" id="ARBA00022598"/>
    </source>
</evidence>
<dbReference type="FunFam" id="3.30.590.10:FF:000005">
    <property type="entry name" value="Probable glutamine synthetase"/>
    <property type="match status" value="1"/>
</dbReference>
<organism evidence="9 10">
    <name type="scientific">Bradyrhizobium brasilense</name>
    <dbReference type="NCBI Taxonomy" id="1419277"/>
    <lineage>
        <taxon>Bacteria</taxon>
        <taxon>Pseudomonadati</taxon>
        <taxon>Pseudomonadota</taxon>
        <taxon>Alphaproteobacteria</taxon>
        <taxon>Hyphomicrobiales</taxon>
        <taxon>Nitrobacteraceae</taxon>
        <taxon>Bradyrhizobium</taxon>
    </lineage>
</organism>
<dbReference type="SMART" id="SM01230">
    <property type="entry name" value="Gln-synt_C"/>
    <property type="match status" value="1"/>
</dbReference>
<dbReference type="InterPro" id="IPR008146">
    <property type="entry name" value="Gln_synth_cat_dom"/>
</dbReference>
<keyword evidence="5" id="KW-0067">ATP-binding</keyword>
<dbReference type="Gene3D" id="3.10.20.70">
    <property type="entry name" value="Glutamine synthetase, N-terminal domain"/>
    <property type="match status" value="1"/>
</dbReference>
<gene>
    <name evidence="9" type="ORF">SAMN05216337_1011162</name>
</gene>
<sequence>MTRSPIARDATEAEDLKIMDARSVRTTAEAKALVEERGLSHVKLGIVDLDGVIRGKYLARDKFVGALEAGFSFCDIVFGWDSNDQMYDNCAFTGWHTAFPDATARIDPSTCRNVPTEENMLLFLGEFEGAAAGVCPRRLLRRVIDRAEGMGFSPSVAAEFEFFVFDETPHSVREKGFRGLRNLTPGWFGYSMLRASVESEFHRSLLKLCNEMDMPVEGLHTETGPGVLEAAIQYTDALAAADRAVLFKTFSKVWAERQGKMLTFMAKWSNAYPGQSGHLHLSLRDRDGKPVFHQGGRPGDMSDTMRWFVGGQQALLPELLAMVASTVNSYSRLIPGFWAPTDATWGIENRTCALRVIPGKPASQRVEYRVAAADINPYLAIAAALGSGLWGIEHRIEPDEPIIGNAYERKHPPERAFPRTLSEAADRLVASQAARNLFGDVFVDHYAMTRQWEEREFRKAITDWELARYFEII</sequence>
<dbReference type="PROSITE" id="PS51987">
    <property type="entry name" value="GS_CATALYTIC"/>
    <property type="match status" value="1"/>
</dbReference>
<dbReference type="InterPro" id="IPR036651">
    <property type="entry name" value="Gln_synt_N_sf"/>
</dbReference>
<evidence type="ECO:0000313" key="9">
    <source>
        <dbReference type="EMBL" id="SDD47611.1"/>
    </source>
</evidence>
<keyword evidence="3" id="KW-0436">Ligase</keyword>
<dbReference type="GO" id="GO:0006576">
    <property type="term" value="P:biogenic amine metabolic process"/>
    <property type="evidence" value="ECO:0007669"/>
    <property type="project" value="UniProtKB-ARBA"/>
</dbReference>
<reference evidence="9 10" key="1">
    <citation type="submission" date="2016-10" db="EMBL/GenBank/DDBJ databases">
        <authorList>
            <person name="de Groot N.N."/>
        </authorList>
    </citation>
    <scope>NUCLEOTIDE SEQUENCE [LARGE SCALE GENOMIC DNA]</scope>
    <source>
        <strain evidence="9 10">R5</strain>
    </source>
</reference>
<protein>
    <submittedName>
        <fullName evidence="9">L-glutamine synthetase</fullName>
    </submittedName>
</protein>
<evidence type="ECO:0000313" key="10">
    <source>
        <dbReference type="Proteomes" id="UP000199245"/>
    </source>
</evidence>
<dbReference type="InterPro" id="IPR014746">
    <property type="entry name" value="Gln_synth/guanido_kin_cat_dom"/>
</dbReference>
<comment type="cofactor">
    <cofactor evidence="1">
        <name>Mg(2+)</name>
        <dbReference type="ChEBI" id="CHEBI:18420"/>
    </cofactor>
</comment>
<dbReference type="GO" id="GO:0042402">
    <property type="term" value="P:biogenic amine catabolic process"/>
    <property type="evidence" value="ECO:0007669"/>
    <property type="project" value="UniProtKB-ARBA"/>
</dbReference>
<dbReference type="SUPFAM" id="SSF55931">
    <property type="entry name" value="Glutamine synthetase/guanido kinase"/>
    <property type="match status" value="1"/>
</dbReference>
<proteinExistence type="inferred from homology"/>
<dbReference type="GO" id="GO:0004356">
    <property type="term" value="F:glutamine synthetase activity"/>
    <property type="evidence" value="ECO:0007669"/>
    <property type="project" value="InterPro"/>
</dbReference>
<evidence type="ECO:0000256" key="6">
    <source>
        <dbReference type="PROSITE-ProRule" id="PRU01331"/>
    </source>
</evidence>
<dbReference type="Pfam" id="PF00120">
    <property type="entry name" value="Gln-synt_C"/>
    <property type="match status" value="1"/>
</dbReference>
<dbReference type="AlphaFoldDB" id="A0A1G6V295"/>
<dbReference type="PANTHER" id="PTHR43785">
    <property type="entry name" value="GAMMA-GLUTAMYLPUTRESCINE SYNTHETASE"/>
    <property type="match status" value="1"/>
</dbReference>
<dbReference type="SUPFAM" id="SSF54368">
    <property type="entry name" value="Glutamine synthetase, N-terminal domain"/>
    <property type="match status" value="1"/>
</dbReference>
<dbReference type="GO" id="GO:0005524">
    <property type="term" value="F:ATP binding"/>
    <property type="evidence" value="ECO:0007669"/>
    <property type="project" value="UniProtKB-KW"/>
</dbReference>
<evidence type="ECO:0000256" key="7">
    <source>
        <dbReference type="RuleBase" id="RU000384"/>
    </source>
</evidence>
<evidence type="ECO:0000256" key="5">
    <source>
        <dbReference type="ARBA" id="ARBA00022840"/>
    </source>
</evidence>
<dbReference type="Gene3D" id="3.30.590.10">
    <property type="entry name" value="Glutamine synthetase/guanido kinase, catalytic domain"/>
    <property type="match status" value="1"/>
</dbReference>
<comment type="similarity">
    <text evidence="2 6 7">Belongs to the glutamine synthetase family.</text>
</comment>
<feature type="domain" description="GS catalytic" evidence="8">
    <location>
        <begin position="136"/>
        <end position="473"/>
    </location>
</feature>
<evidence type="ECO:0000259" key="8">
    <source>
        <dbReference type="PROSITE" id="PS51987"/>
    </source>
</evidence>
<dbReference type="PANTHER" id="PTHR43785:SF12">
    <property type="entry name" value="TYPE-1 GLUTAMINE SYNTHETASE 2"/>
    <property type="match status" value="1"/>
</dbReference>
<dbReference type="GO" id="GO:0006542">
    <property type="term" value="P:glutamine biosynthetic process"/>
    <property type="evidence" value="ECO:0007669"/>
    <property type="project" value="InterPro"/>
</dbReference>
<evidence type="ECO:0000256" key="2">
    <source>
        <dbReference type="ARBA" id="ARBA00009897"/>
    </source>
</evidence>
<evidence type="ECO:0000256" key="4">
    <source>
        <dbReference type="ARBA" id="ARBA00022741"/>
    </source>
</evidence>
<name>A0A1G6V295_9BRAD</name>
<accession>A0A1G6V295</accession>
<dbReference type="EMBL" id="FMZW01000011">
    <property type="protein sequence ID" value="SDD47611.1"/>
    <property type="molecule type" value="Genomic_DNA"/>
</dbReference>